<protein>
    <submittedName>
        <fullName evidence="2">Uncharacterized protein</fullName>
    </submittedName>
</protein>
<reference evidence="2" key="1">
    <citation type="submission" date="2021-01" db="EMBL/GenBank/DDBJ databases">
        <authorList>
            <person name="Corre E."/>
            <person name="Pelletier E."/>
            <person name="Niang G."/>
            <person name="Scheremetjew M."/>
            <person name="Finn R."/>
            <person name="Kale V."/>
            <person name="Holt S."/>
            <person name="Cochrane G."/>
            <person name="Meng A."/>
            <person name="Brown T."/>
            <person name="Cohen L."/>
        </authorList>
    </citation>
    <scope>NUCLEOTIDE SEQUENCE</scope>
    <source>
        <strain evidence="2">SAG 11-48b</strain>
    </source>
</reference>
<evidence type="ECO:0000313" key="1">
    <source>
        <dbReference type="EMBL" id="CAD9652135.1"/>
    </source>
</evidence>
<proteinExistence type="predicted"/>
<sequence length="101" mass="11222">MKLYKEFKLPSGGPPGFHSHAPNTFPSQDRANEDFGSPLCGGIYYVFTWGWVAYIFDCRNQLSDSKASSFILTCAHLSPERKCQASACCEVAVLQVHLFQA</sequence>
<gene>
    <name evidence="1" type="ORF">CCHL1392_LOCUS810</name>
    <name evidence="2" type="ORF">CCHL1392_LOCUS811</name>
</gene>
<name>A0A6T5UF50_9CHLO</name>
<organism evidence="2">
    <name type="scientific">Chlamydomonas chlamydogama</name>
    <dbReference type="NCBI Taxonomy" id="225041"/>
    <lineage>
        <taxon>Eukaryota</taxon>
        <taxon>Viridiplantae</taxon>
        <taxon>Chlorophyta</taxon>
        <taxon>core chlorophytes</taxon>
        <taxon>Chlorophyceae</taxon>
        <taxon>CS clade</taxon>
        <taxon>Chlamydomonadales</taxon>
        <taxon>Chlamydomonadaceae</taxon>
        <taxon>Chlamydomonas</taxon>
    </lineage>
</organism>
<evidence type="ECO:0000313" key="2">
    <source>
        <dbReference type="EMBL" id="CAD9652136.1"/>
    </source>
</evidence>
<dbReference type="EMBL" id="HBHD01001486">
    <property type="protein sequence ID" value="CAD9652135.1"/>
    <property type="molecule type" value="Transcribed_RNA"/>
</dbReference>
<dbReference type="EMBL" id="HBHD01001487">
    <property type="protein sequence ID" value="CAD9652136.1"/>
    <property type="molecule type" value="Transcribed_RNA"/>
</dbReference>
<accession>A0A6T5UF50</accession>
<dbReference type="AlphaFoldDB" id="A0A6T5UF50"/>